<comment type="caution">
    <text evidence="1">The sequence shown here is derived from an EMBL/GenBank/DDBJ whole genome shotgun (WGS) entry which is preliminary data.</text>
</comment>
<evidence type="ECO:0000313" key="1">
    <source>
        <dbReference type="EMBL" id="GAF97609.1"/>
    </source>
</evidence>
<reference evidence="1" key="1">
    <citation type="journal article" date="2014" name="Front. Microbiol.">
        <title>High frequency of phylogenetically diverse reductive dehalogenase-homologous genes in deep subseafloor sedimentary metagenomes.</title>
        <authorList>
            <person name="Kawai M."/>
            <person name="Futagami T."/>
            <person name="Toyoda A."/>
            <person name="Takaki Y."/>
            <person name="Nishi S."/>
            <person name="Hori S."/>
            <person name="Arai W."/>
            <person name="Tsubouchi T."/>
            <person name="Morono Y."/>
            <person name="Uchiyama I."/>
            <person name="Ito T."/>
            <person name="Fujiyama A."/>
            <person name="Inagaki F."/>
            <person name="Takami H."/>
        </authorList>
    </citation>
    <scope>NUCLEOTIDE SEQUENCE</scope>
    <source>
        <strain evidence="1">Expedition CK06-06</strain>
    </source>
</reference>
<sequence length="57" mass="6652">MKLLLLTLDFPPETGGIQTLLYNLCQNFYKFEPIVIAPRKGEEEEFDVSQPFKIYRG</sequence>
<protein>
    <recommendedName>
        <fullName evidence="2">Glycosyltransferase subfamily 4-like N-terminal domain-containing protein</fullName>
    </recommendedName>
</protein>
<dbReference type="EMBL" id="BARS01016085">
    <property type="protein sequence ID" value="GAF97609.1"/>
    <property type="molecule type" value="Genomic_DNA"/>
</dbReference>
<gene>
    <name evidence="1" type="ORF">S01H1_26537</name>
</gene>
<dbReference type="AlphaFoldDB" id="X0TWG0"/>
<feature type="non-terminal residue" evidence="1">
    <location>
        <position position="57"/>
    </location>
</feature>
<evidence type="ECO:0008006" key="2">
    <source>
        <dbReference type="Google" id="ProtNLM"/>
    </source>
</evidence>
<name>X0TWG0_9ZZZZ</name>
<dbReference type="Gene3D" id="3.40.50.2000">
    <property type="entry name" value="Glycogen Phosphorylase B"/>
    <property type="match status" value="1"/>
</dbReference>
<organism evidence="1">
    <name type="scientific">marine sediment metagenome</name>
    <dbReference type="NCBI Taxonomy" id="412755"/>
    <lineage>
        <taxon>unclassified sequences</taxon>
        <taxon>metagenomes</taxon>
        <taxon>ecological metagenomes</taxon>
    </lineage>
</organism>
<accession>X0TWG0</accession>
<proteinExistence type="predicted"/>